<dbReference type="InterPro" id="IPR058031">
    <property type="entry name" value="AAA_lid_NorR"/>
</dbReference>
<organism evidence="8 9">
    <name type="scientific">Persicimonas caeni</name>
    <dbReference type="NCBI Taxonomy" id="2292766"/>
    <lineage>
        <taxon>Bacteria</taxon>
        <taxon>Deltaproteobacteria</taxon>
        <taxon>Bradymonadales</taxon>
        <taxon>Bradymonadaceae</taxon>
        <taxon>Persicimonas</taxon>
    </lineage>
</organism>
<dbReference type="CDD" id="cd00009">
    <property type="entry name" value="AAA"/>
    <property type="match status" value="1"/>
</dbReference>
<dbReference type="Pfam" id="PF25601">
    <property type="entry name" value="AAA_lid_14"/>
    <property type="match status" value="1"/>
</dbReference>
<dbReference type="GO" id="GO:0006355">
    <property type="term" value="P:regulation of DNA-templated transcription"/>
    <property type="evidence" value="ECO:0007669"/>
    <property type="project" value="InterPro"/>
</dbReference>
<dbReference type="SUPFAM" id="SSF48452">
    <property type="entry name" value="TPR-like"/>
    <property type="match status" value="3"/>
</dbReference>
<evidence type="ECO:0000256" key="2">
    <source>
        <dbReference type="ARBA" id="ARBA00022840"/>
    </source>
</evidence>
<dbReference type="PROSITE" id="PS00676">
    <property type="entry name" value="SIGMA54_INTERACT_2"/>
    <property type="match status" value="1"/>
</dbReference>
<dbReference type="Pfam" id="PF13432">
    <property type="entry name" value="TPR_16"/>
    <property type="match status" value="2"/>
</dbReference>
<dbReference type="InterPro" id="IPR027417">
    <property type="entry name" value="P-loop_NTPase"/>
</dbReference>
<keyword evidence="3" id="KW-0805">Transcription regulation</keyword>
<evidence type="ECO:0000313" key="9">
    <source>
        <dbReference type="Proteomes" id="UP000315995"/>
    </source>
</evidence>
<dbReference type="PROSITE" id="PS00675">
    <property type="entry name" value="SIGMA54_INTERACT_1"/>
    <property type="match status" value="1"/>
</dbReference>
<feature type="repeat" description="TPR" evidence="6">
    <location>
        <begin position="458"/>
        <end position="491"/>
    </location>
</feature>
<proteinExistence type="predicted"/>
<dbReference type="InterPro" id="IPR025662">
    <property type="entry name" value="Sigma_54_int_dom_ATP-bd_1"/>
</dbReference>
<dbReference type="OrthoDB" id="5477469at2"/>
<keyword evidence="5" id="KW-0804">Transcription</keyword>
<dbReference type="GO" id="GO:0005524">
    <property type="term" value="F:ATP binding"/>
    <property type="evidence" value="ECO:0007669"/>
    <property type="project" value="UniProtKB-KW"/>
</dbReference>
<keyword evidence="1" id="KW-0547">Nucleotide-binding</keyword>
<dbReference type="PROSITE" id="PS50005">
    <property type="entry name" value="TPR"/>
    <property type="match status" value="2"/>
</dbReference>
<dbReference type="GO" id="GO:0003677">
    <property type="term" value="F:DNA binding"/>
    <property type="evidence" value="ECO:0007669"/>
    <property type="project" value="UniProtKB-KW"/>
</dbReference>
<dbReference type="EMBL" id="CP041186">
    <property type="protein sequence ID" value="QDG54700.1"/>
    <property type="molecule type" value="Genomic_DNA"/>
</dbReference>
<dbReference type="Pfam" id="PF00158">
    <property type="entry name" value="Sigma54_activat"/>
    <property type="match status" value="1"/>
</dbReference>
<dbReference type="PROSITE" id="PS00688">
    <property type="entry name" value="SIGMA54_INTERACT_3"/>
    <property type="match status" value="1"/>
</dbReference>
<dbReference type="SMART" id="SM00382">
    <property type="entry name" value="AAA"/>
    <property type="match status" value="1"/>
</dbReference>
<evidence type="ECO:0000256" key="1">
    <source>
        <dbReference type="ARBA" id="ARBA00022741"/>
    </source>
</evidence>
<dbReference type="InterPro" id="IPR019734">
    <property type="entry name" value="TPR_rpt"/>
</dbReference>
<evidence type="ECO:0000256" key="5">
    <source>
        <dbReference type="ARBA" id="ARBA00023163"/>
    </source>
</evidence>
<dbReference type="PROSITE" id="PS50045">
    <property type="entry name" value="SIGMA54_INTERACT_4"/>
    <property type="match status" value="1"/>
</dbReference>
<dbReference type="Proteomes" id="UP000315995">
    <property type="component" value="Chromosome"/>
</dbReference>
<feature type="repeat" description="TPR" evidence="6">
    <location>
        <begin position="627"/>
        <end position="660"/>
    </location>
</feature>
<evidence type="ECO:0000256" key="3">
    <source>
        <dbReference type="ARBA" id="ARBA00023015"/>
    </source>
</evidence>
<dbReference type="PANTHER" id="PTHR32071">
    <property type="entry name" value="TRANSCRIPTIONAL REGULATORY PROTEIN"/>
    <property type="match status" value="1"/>
</dbReference>
<dbReference type="SUPFAM" id="SSF52540">
    <property type="entry name" value="P-loop containing nucleoside triphosphate hydrolases"/>
    <property type="match status" value="1"/>
</dbReference>
<accession>A0A5B8YEF5</accession>
<keyword evidence="9" id="KW-1185">Reference proteome</keyword>
<name>A0A4Y6Q2M5_PERCE</name>
<reference evidence="8 9" key="1">
    <citation type="submission" date="2019-06" db="EMBL/GenBank/DDBJ databases">
        <title>Persicimonas caeni gen. nov., sp. nov., a predatory bacterium isolated from solar saltern.</title>
        <authorList>
            <person name="Wang S."/>
        </authorList>
    </citation>
    <scope>NUCLEOTIDE SEQUENCE [LARGE SCALE GENOMIC DNA]</scope>
    <source>
        <strain evidence="8 9">YN101</strain>
    </source>
</reference>
<evidence type="ECO:0000313" key="8">
    <source>
        <dbReference type="EMBL" id="QDG54700.1"/>
    </source>
</evidence>
<dbReference type="InterPro" id="IPR003593">
    <property type="entry name" value="AAA+_ATPase"/>
</dbReference>
<dbReference type="Gene3D" id="1.10.8.60">
    <property type="match status" value="1"/>
</dbReference>
<dbReference type="RefSeq" id="WP_141201144.1">
    <property type="nucleotide sequence ID" value="NZ_CP041186.1"/>
</dbReference>
<keyword evidence="2" id="KW-0067">ATP-binding</keyword>
<sequence length="1280" mass="143056">MSEGPRRQPNEVGRWDAEAIADNLARPESAGQIFILKGVTASHVHRDAPQLRGALDKHGLPLFILDPTGAAGTGTKFLDILNDYVRVADQRGRLSDDARHLFEFVSSASDQTQSGHFPAAGGNLYADTLCRLWTSLSKGLPAVLLVLNAQHCPPSELKALDHLSSFFFADPIEQLTPELDAIEKGQGRLVYLEGADAIPVDLEHVPTTTIDLSEAAEESVREFLADPAVVRRFIESTGGDPRRLGELVESLPEDVENFWLFRYDRLERLERTLINVLAVAAEPILVDTLHSALSLLQASEFFARSLRHLTELGFVERKIGAGTVRVHIESPEFARAVIDTLEQDTRREIHQALADAELANDNSEASAAFLARHCLAAGNVAAGLKYGKRAAKRLISRRDYDQAQDLLESLLEFSERDEDSREIHAQLIEVHSALGNHRKALAHCSKLQKLVDDEQALARLNCQTGQLLIRIGEYDSATDRFVKAADLTAQNPELREIWIEAKLGEGEAMFSQGRHQAAEERALEVLEQIEEARQLDTRDRHHLDMSLLHARNLIGKVTVLRGECQKGRELFVKNRTLAAEWGWDDEVARAEANLGLVCLQEKDFSEALDRLERAREIARSPAAIPRAYVFLNLGIVHQRKGRYEEALRHYLEGLRASRQEGAEASYGLAAYNLVTLYQDIGAFERALSIIDHLEERQEGDETTHFVGTLPTAVLGSILLDQRKYEEALEVFARLTDADDESTASSLPVREALLRSVEAHLALGQKKAAERIVEEFELPEKEARQPQLDALYELARILIAIEDGDYEPALTSGREAAERAHGAGHTRDALRLSFAVARALRENDRPEEARALLERELQELKGRAADIPVAHRGDFFSVPLHQDLVTVVRELKGEVPEEFDIEHDDAPEEDAKSNTVDAQDPAFKRWRSRYGDIVGEDPRLHQLFRIIDRVAESDSPVLLQGESGTGKELMAEAVHTHSKRTSGPFVKVNCAAFVEDLLLSELFGHVKGAFTGAVSEKVGRFELADGGTIFLDEIGDISAKTQVALLRVLQEGTFEKVGGTETQQVDVRVVCATNKNLEEMVKRGEFRLDLYYRLKGVVMEVPALRQRRQDIPRLVAHFARVYAGGRQPKQFSKDVLKFLASYSWPGNIRELQNFVKSILLFVEGETVEMSHVQEFSEFFADGEVDFELPEIDYEVELEEYEEVGETYEDPEEALVEQIIAEGLSLASIKKRLELESIRRALIETGGNITRAAEILQMKRPRLSQIVNSTDELLALKKELVG</sequence>
<dbReference type="Gene3D" id="1.25.40.10">
    <property type="entry name" value="Tetratricopeptide repeat domain"/>
    <property type="match status" value="3"/>
</dbReference>
<evidence type="ECO:0000256" key="6">
    <source>
        <dbReference type="PROSITE-ProRule" id="PRU00339"/>
    </source>
</evidence>
<feature type="domain" description="Sigma-54 factor interaction" evidence="7">
    <location>
        <begin position="932"/>
        <end position="1159"/>
    </location>
</feature>
<dbReference type="Gene3D" id="1.10.10.60">
    <property type="entry name" value="Homeodomain-like"/>
    <property type="match status" value="1"/>
</dbReference>
<keyword evidence="4" id="KW-0238">DNA-binding</keyword>
<evidence type="ECO:0000256" key="4">
    <source>
        <dbReference type="ARBA" id="ARBA00023125"/>
    </source>
</evidence>
<dbReference type="InterPro" id="IPR025944">
    <property type="entry name" value="Sigma_54_int_dom_CS"/>
</dbReference>
<evidence type="ECO:0000259" key="7">
    <source>
        <dbReference type="PROSITE" id="PS50045"/>
    </source>
</evidence>
<dbReference type="AlphaFoldDB" id="A0A4Y6Q2M5"/>
<dbReference type="Gene3D" id="3.40.50.300">
    <property type="entry name" value="P-loop containing nucleotide triphosphate hydrolases"/>
    <property type="match status" value="1"/>
</dbReference>
<dbReference type="InterPro" id="IPR002078">
    <property type="entry name" value="Sigma_54_int"/>
</dbReference>
<protein>
    <submittedName>
        <fullName evidence="8">Tetratricopeptide repeat protein</fullName>
    </submittedName>
</protein>
<dbReference type="FunFam" id="3.40.50.300:FF:000006">
    <property type="entry name" value="DNA-binding transcriptional regulator NtrC"/>
    <property type="match status" value="1"/>
</dbReference>
<dbReference type="InterPro" id="IPR011990">
    <property type="entry name" value="TPR-like_helical_dom_sf"/>
</dbReference>
<dbReference type="InterPro" id="IPR025943">
    <property type="entry name" value="Sigma_54_int_dom_ATP-bd_2"/>
</dbReference>
<dbReference type="SMART" id="SM00028">
    <property type="entry name" value="TPR"/>
    <property type="match status" value="6"/>
</dbReference>
<accession>A0A4Y6Q2M5</accession>
<gene>
    <name evidence="8" type="ORF">FIV42_29335</name>
</gene>
<keyword evidence="6" id="KW-0802">TPR repeat</keyword>